<keyword evidence="3" id="KW-1185">Reference proteome</keyword>
<evidence type="ECO:0000313" key="2">
    <source>
        <dbReference type="EMBL" id="KAH7323045.1"/>
    </source>
</evidence>
<reference evidence="2" key="1">
    <citation type="journal article" date="2021" name="Nat. Commun.">
        <title>Genetic determinants of endophytism in the Arabidopsis root mycobiome.</title>
        <authorList>
            <person name="Mesny F."/>
            <person name="Miyauchi S."/>
            <person name="Thiergart T."/>
            <person name="Pickel B."/>
            <person name="Atanasova L."/>
            <person name="Karlsson M."/>
            <person name="Huettel B."/>
            <person name="Barry K.W."/>
            <person name="Haridas S."/>
            <person name="Chen C."/>
            <person name="Bauer D."/>
            <person name="Andreopoulos W."/>
            <person name="Pangilinan J."/>
            <person name="LaButti K."/>
            <person name="Riley R."/>
            <person name="Lipzen A."/>
            <person name="Clum A."/>
            <person name="Drula E."/>
            <person name="Henrissat B."/>
            <person name="Kohler A."/>
            <person name="Grigoriev I.V."/>
            <person name="Martin F.M."/>
            <person name="Hacquard S."/>
        </authorList>
    </citation>
    <scope>NUCLEOTIDE SEQUENCE</scope>
    <source>
        <strain evidence="2">MPI-CAGE-CH-0235</strain>
    </source>
</reference>
<comment type="caution">
    <text evidence="2">The sequence shown here is derived from an EMBL/GenBank/DDBJ whole genome shotgun (WGS) entry which is preliminary data.</text>
</comment>
<evidence type="ECO:0000313" key="3">
    <source>
        <dbReference type="Proteomes" id="UP000813444"/>
    </source>
</evidence>
<dbReference type="EMBL" id="JAGPNK010000004">
    <property type="protein sequence ID" value="KAH7323045.1"/>
    <property type="molecule type" value="Genomic_DNA"/>
</dbReference>
<name>A0A8K0WUY8_9HYPO</name>
<accession>A0A8K0WUY8</accession>
<dbReference type="AlphaFoldDB" id="A0A8K0WUY8"/>
<dbReference type="Proteomes" id="UP000813444">
    <property type="component" value="Unassembled WGS sequence"/>
</dbReference>
<protein>
    <submittedName>
        <fullName evidence="2">Uncharacterized protein</fullName>
    </submittedName>
</protein>
<feature type="region of interest" description="Disordered" evidence="1">
    <location>
        <begin position="276"/>
        <end position="304"/>
    </location>
</feature>
<feature type="compositionally biased region" description="Polar residues" evidence="1">
    <location>
        <begin position="292"/>
        <end position="301"/>
    </location>
</feature>
<gene>
    <name evidence="2" type="ORF">B0I35DRAFT_426994</name>
</gene>
<evidence type="ECO:0000256" key="1">
    <source>
        <dbReference type="SAM" id="MobiDB-lite"/>
    </source>
</evidence>
<sequence>MTDIARPPLSPLNEEPSRPRRPATPSPTPATAFEMCATSMFKELNQLKETVKKRDDQLKRLLPLLEMPESQRLPHLLATSSSRAMSDPPSTQQATVPAKRLGRFPSPEALPAEPTSVWQRLDSAIRELKEKDQLIRERNEQIQAQAKVIGEQSAEIQDKNAQLELQVEVIKFKDAQIAGQADAIRIRNAQLEAQAAAIKAKDAHIDAQTQAITSKGSQIQAQAQVIKVKDSHLLVQFQAIKAKDAQIEAQSQSIKAREEQIRQAIKIANSVPGRIINSKGSPSAGKALSPSAPKQSSQCKAASQRLAKTASSSSQIPLLTPHVSPPSNHGATCQCESCFSCKCAICLEIKQQHASIRDGLYFHNPFA</sequence>
<feature type="region of interest" description="Disordered" evidence="1">
    <location>
        <begin position="1"/>
        <end position="31"/>
    </location>
</feature>
<proteinExistence type="predicted"/>
<organism evidence="2 3">
    <name type="scientific">Stachybotrys elegans</name>
    <dbReference type="NCBI Taxonomy" id="80388"/>
    <lineage>
        <taxon>Eukaryota</taxon>
        <taxon>Fungi</taxon>
        <taxon>Dikarya</taxon>
        <taxon>Ascomycota</taxon>
        <taxon>Pezizomycotina</taxon>
        <taxon>Sordariomycetes</taxon>
        <taxon>Hypocreomycetidae</taxon>
        <taxon>Hypocreales</taxon>
        <taxon>Stachybotryaceae</taxon>
        <taxon>Stachybotrys</taxon>
    </lineage>
</organism>